<dbReference type="EMBL" id="JRXF01000003">
    <property type="protein sequence ID" value="KOC94859.1"/>
    <property type="molecule type" value="Genomic_DNA"/>
</dbReference>
<evidence type="ECO:0000313" key="4">
    <source>
        <dbReference type="Proteomes" id="UP000037088"/>
    </source>
</evidence>
<dbReference type="Proteomes" id="UP000036851">
    <property type="component" value="Unassembled WGS sequence"/>
</dbReference>
<dbReference type="Proteomes" id="UP000037088">
    <property type="component" value="Unassembled WGS sequence"/>
</dbReference>
<evidence type="ECO:0000313" key="2">
    <source>
        <dbReference type="EMBL" id="KOC94859.1"/>
    </source>
</evidence>
<evidence type="ECO:0000313" key="1">
    <source>
        <dbReference type="EMBL" id="KOC89292.1"/>
    </source>
</evidence>
<dbReference type="PIRSF" id="PIRSF034586">
    <property type="entry name" value="Vir_effector_SfrC"/>
    <property type="match status" value="1"/>
</dbReference>
<name>A0A0L7T1L5_9GAMM</name>
<sequence length="795" mass="88128">MKSITPEQQSDRLQAIGDGIGQALTWLDNSRNSATRLDMEAASLTTKLRRCRHQARQLHATAATRNTLAFYGQSQAGKASLISSLAGDAQQRLESVMAGKTLDYYSHINPGNQDCGIVTRFSHQPVSENPHWPCELTLFSEADITCMVLSCGLAQSAAVFDEVQMMQQLTHLQRHRQPQAVAGITSDQMVSIYDFMLRHDAPRQKQLAGDFWPAAIALAPWLTIDDRARLFALLWDGNAALTDLWRQLAHTLQHLSGCQKVLAPLSLLIDEAQLPAALLLNPASAARLNRADDSYVQVAPYQHGRAANARDISLAELVLLTVELRVPLSSLPGEALSAQTDVLDIPAGGEPRDESLRQDAQHARLKNPLVADLMQAKRGYLLEYYSERQVINLLMVCGAAGNRNEVKAASKALDYWVRTTQGENSAVRSAGKPGLIWAITPYDQRHFQYNHDEAVQRRIGNAGDMWGSMLVLDRGGMQRMTNWLATALRRDVKTARINQQIAELQREVADNLLGSWNQNDSDTQLPLKKQQIAETLLKALQTRTGLHGELLERLQPARDQLRRLWLHQPSAAAEFSTASALSHFGIGITLDLFSELPDAAPEKSVAETDDDSQFAQNVQRFWVNHLRNLPENASLLELLDIDKATLQLLVEELIIASFRLKVGESLRKILTESETTAGNREAKADRQVSRALTVLGDFVAWLGFLQQSETQRPESRINRGQKIFAQPATPTVSFGDARRLTRLSAAPANTTAFYIYDWLVGLNALIVQNSADCAGSELQPAQRQQLIEIVQVIKG</sequence>
<dbReference type="OrthoDB" id="1060501at2"/>
<gene>
    <name evidence="1" type="ORF">NG42_13300</name>
    <name evidence="2" type="ORF">NG43_03565</name>
</gene>
<dbReference type="EMBL" id="JRXE01000017">
    <property type="protein sequence ID" value="KOC89292.1"/>
    <property type="molecule type" value="Genomic_DNA"/>
</dbReference>
<dbReference type="InterPro" id="IPR017030">
    <property type="entry name" value="Vir_effector_SfrC"/>
</dbReference>
<dbReference type="RefSeq" id="WP_052899935.1">
    <property type="nucleotide sequence ID" value="NZ_JRXE01000017.1"/>
</dbReference>
<evidence type="ECO:0000313" key="3">
    <source>
        <dbReference type="Proteomes" id="UP000036851"/>
    </source>
</evidence>
<organism evidence="1 4">
    <name type="scientific">Winslowiella iniecta</name>
    <dbReference type="NCBI Taxonomy" id="1560201"/>
    <lineage>
        <taxon>Bacteria</taxon>
        <taxon>Pseudomonadati</taxon>
        <taxon>Pseudomonadota</taxon>
        <taxon>Gammaproteobacteria</taxon>
        <taxon>Enterobacterales</taxon>
        <taxon>Erwiniaceae</taxon>
        <taxon>Winslowiella</taxon>
    </lineage>
</organism>
<keyword evidence="4" id="KW-1185">Reference proteome</keyword>
<comment type="caution">
    <text evidence="1">The sequence shown here is derived from an EMBL/GenBank/DDBJ whole genome shotgun (WGS) entry which is preliminary data.</text>
</comment>
<protein>
    <submittedName>
        <fullName evidence="1">Virulence factor</fullName>
    </submittedName>
</protein>
<reference evidence="3 4" key="1">
    <citation type="journal article" date="2015" name="Int. J. Syst. Evol. Microbiol.">
        <title>Erwinia iniecta sp. nov., isolated from Russian wheat aphids (Diuraphis noxia).</title>
        <authorList>
            <person name="Campillo T."/>
            <person name="Luna E."/>
            <person name="Portier P."/>
            <person name="Fischer-Le Saux M."/>
            <person name="Lapitan N."/>
            <person name="Tisserat N.A."/>
            <person name="Leach J.E."/>
        </authorList>
    </citation>
    <scope>NUCLEOTIDE SEQUENCE [LARGE SCALE GENOMIC DNA]</scope>
    <source>
        <strain evidence="1 4">B120</strain>
        <strain evidence="2 3">B149</strain>
    </source>
</reference>
<dbReference type="PATRIC" id="fig|1560201.3.peg.2832"/>
<accession>A0A0L7T1L5</accession>
<dbReference type="AlphaFoldDB" id="A0A0L7T1L5"/>
<dbReference type="Pfam" id="PF10139">
    <property type="entry name" value="Virul_Fac"/>
    <property type="match status" value="2"/>
</dbReference>
<dbReference type="STRING" id="1560201.NG42_13300"/>
<proteinExistence type="predicted"/>